<evidence type="ECO:0000313" key="2">
    <source>
        <dbReference type="Proteomes" id="UP001054945"/>
    </source>
</evidence>
<sequence>MASAIFNDNFVILDFMNTTMRSKRGFKKRILLRRISSPASKRWLLLDQRIHPHHTYCRHVHAHFLDTLRRSSCQNHSWSHQFAHHHHQTVPGVASKRVIHSGSQHMAFLLHRLRLLQFVGVRSCHRTLSTKKKKKPTNLFRDSSDLILPMVLLKANGTWSTKQCWSNLKEKEEGSGPRRLDFFSRLFFSIFLSDIFV</sequence>
<dbReference type="AlphaFoldDB" id="A0AAV4PWG0"/>
<accession>A0AAV4PWG0</accession>
<gene>
    <name evidence="1" type="ORF">CEXT_308151</name>
</gene>
<dbReference type="Proteomes" id="UP001054945">
    <property type="component" value="Unassembled WGS sequence"/>
</dbReference>
<name>A0AAV4PWG0_CAEEX</name>
<proteinExistence type="predicted"/>
<protein>
    <submittedName>
        <fullName evidence="1">Uncharacterized protein</fullName>
    </submittedName>
</protein>
<keyword evidence="2" id="KW-1185">Reference proteome</keyword>
<organism evidence="1 2">
    <name type="scientific">Caerostris extrusa</name>
    <name type="common">Bark spider</name>
    <name type="synonym">Caerostris bankana</name>
    <dbReference type="NCBI Taxonomy" id="172846"/>
    <lineage>
        <taxon>Eukaryota</taxon>
        <taxon>Metazoa</taxon>
        <taxon>Ecdysozoa</taxon>
        <taxon>Arthropoda</taxon>
        <taxon>Chelicerata</taxon>
        <taxon>Arachnida</taxon>
        <taxon>Araneae</taxon>
        <taxon>Araneomorphae</taxon>
        <taxon>Entelegynae</taxon>
        <taxon>Araneoidea</taxon>
        <taxon>Araneidae</taxon>
        <taxon>Caerostris</taxon>
    </lineage>
</organism>
<evidence type="ECO:0000313" key="1">
    <source>
        <dbReference type="EMBL" id="GIY00125.1"/>
    </source>
</evidence>
<comment type="caution">
    <text evidence="1">The sequence shown here is derived from an EMBL/GenBank/DDBJ whole genome shotgun (WGS) entry which is preliminary data.</text>
</comment>
<dbReference type="EMBL" id="BPLR01005146">
    <property type="protein sequence ID" value="GIY00125.1"/>
    <property type="molecule type" value="Genomic_DNA"/>
</dbReference>
<reference evidence="1 2" key="1">
    <citation type="submission" date="2021-06" db="EMBL/GenBank/DDBJ databases">
        <title>Caerostris extrusa draft genome.</title>
        <authorList>
            <person name="Kono N."/>
            <person name="Arakawa K."/>
        </authorList>
    </citation>
    <scope>NUCLEOTIDE SEQUENCE [LARGE SCALE GENOMIC DNA]</scope>
</reference>